<dbReference type="GO" id="GO:0008270">
    <property type="term" value="F:zinc ion binding"/>
    <property type="evidence" value="ECO:0007669"/>
    <property type="project" value="UniProtKB-KW"/>
</dbReference>
<dbReference type="OrthoDB" id="3437960at2759"/>
<evidence type="ECO:0000313" key="6">
    <source>
        <dbReference type="WBParaSite" id="SSLN_0001491901-mRNA-1"/>
    </source>
</evidence>
<dbReference type="PROSITE" id="PS00028">
    <property type="entry name" value="ZINC_FINGER_C2H2_1"/>
    <property type="match status" value="1"/>
</dbReference>
<keyword evidence="1" id="KW-0479">Metal-binding</keyword>
<gene>
    <name evidence="4" type="ORF">SSLN_LOCUS14377</name>
</gene>
<proteinExistence type="predicted"/>
<keyword evidence="1" id="KW-0863">Zinc-finger</keyword>
<accession>A0A183TD29</accession>
<feature type="compositionally biased region" description="Low complexity" evidence="2">
    <location>
        <begin position="288"/>
        <end position="300"/>
    </location>
</feature>
<dbReference type="Gene3D" id="3.30.160.60">
    <property type="entry name" value="Classic Zinc Finger"/>
    <property type="match status" value="1"/>
</dbReference>
<reference evidence="6" key="1">
    <citation type="submission" date="2016-06" db="UniProtKB">
        <authorList>
            <consortium name="WormBaseParasite"/>
        </authorList>
    </citation>
    <scope>IDENTIFICATION</scope>
</reference>
<organism evidence="6">
    <name type="scientific">Schistocephalus solidus</name>
    <name type="common">Tapeworm</name>
    <dbReference type="NCBI Taxonomy" id="70667"/>
    <lineage>
        <taxon>Eukaryota</taxon>
        <taxon>Metazoa</taxon>
        <taxon>Spiralia</taxon>
        <taxon>Lophotrochozoa</taxon>
        <taxon>Platyhelminthes</taxon>
        <taxon>Cestoda</taxon>
        <taxon>Eucestoda</taxon>
        <taxon>Diphyllobothriidea</taxon>
        <taxon>Diphyllobothriidae</taxon>
        <taxon>Schistocephalus</taxon>
    </lineage>
</organism>
<feature type="compositionally biased region" description="Polar residues" evidence="2">
    <location>
        <begin position="138"/>
        <end position="161"/>
    </location>
</feature>
<dbReference type="WBParaSite" id="SSLN_0001491901-mRNA-1">
    <property type="protein sequence ID" value="SSLN_0001491901-mRNA-1"/>
    <property type="gene ID" value="SSLN_0001491901"/>
</dbReference>
<dbReference type="EMBL" id="UYSU01038909">
    <property type="protein sequence ID" value="VDM00763.1"/>
    <property type="molecule type" value="Genomic_DNA"/>
</dbReference>
<protein>
    <submittedName>
        <fullName evidence="6">C2H2-type domain-containing protein</fullName>
    </submittedName>
</protein>
<keyword evidence="1" id="KW-0862">Zinc</keyword>
<feature type="region of interest" description="Disordered" evidence="2">
    <location>
        <begin position="279"/>
        <end position="308"/>
    </location>
</feature>
<dbReference type="PROSITE" id="PS50157">
    <property type="entry name" value="ZINC_FINGER_C2H2_2"/>
    <property type="match status" value="1"/>
</dbReference>
<dbReference type="Proteomes" id="UP000275846">
    <property type="component" value="Unassembled WGS sequence"/>
</dbReference>
<evidence type="ECO:0000313" key="4">
    <source>
        <dbReference type="EMBL" id="VDM00763.1"/>
    </source>
</evidence>
<evidence type="ECO:0000256" key="2">
    <source>
        <dbReference type="SAM" id="MobiDB-lite"/>
    </source>
</evidence>
<sequence>MTSSIVGVLEYLLAATSDAIAIQLVSSSAEEISESESSYDELEEIIRCHDDANESDGYISLISSAIWPGPHSFPTRFTSSYFDSDNISDFLVLFYLRDKLQEHARHHNRDITFPCPACNEVFLMRSLLNRHLRLTHQMKSADSQSTSAKASQSIAPDSATPSSSSRKRSKRQATNNSCTAVADVSSSARKVPVAEKLSSDLPYSTQQQQQQQDHVGWNAANLLLYNRYQQQQAQQAQMEMPWGTSNGNNATSGYLYNPSQAAAAAAYQFPSQYAAAAMMRHARPSESQHQQAQQQQQPRQIPESAGTTHQQYSAFSAAMAARLFSPSNYANWWQQAGPNFMFPQTQLSRAAGTTPTATNGVCYQGEAQPTIAAVTTATTTPASGFPSSSSSSASYSGAATGSQALAFQAPNFSPLPATTTSANSTGVPASLVELSSVSSGYNMPSVDVRPGMLASLPSFAQAVYYRAASLAASQGASQTQSGQHLHQQVQQQHLASAFAPPAAYSP</sequence>
<dbReference type="STRING" id="70667.A0A183TD29"/>
<evidence type="ECO:0000313" key="5">
    <source>
        <dbReference type="Proteomes" id="UP000275846"/>
    </source>
</evidence>
<evidence type="ECO:0000259" key="3">
    <source>
        <dbReference type="PROSITE" id="PS50157"/>
    </source>
</evidence>
<feature type="region of interest" description="Disordered" evidence="2">
    <location>
        <begin position="138"/>
        <end position="193"/>
    </location>
</feature>
<reference evidence="4 5" key="2">
    <citation type="submission" date="2018-11" db="EMBL/GenBank/DDBJ databases">
        <authorList>
            <consortium name="Pathogen Informatics"/>
        </authorList>
    </citation>
    <scope>NUCLEOTIDE SEQUENCE [LARGE SCALE GENOMIC DNA]</scope>
    <source>
        <strain evidence="4 5">NST_G2</strain>
    </source>
</reference>
<feature type="domain" description="C2H2-type" evidence="3">
    <location>
        <begin position="113"/>
        <end position="141"/>
    </location>
</feature>
<keyword evidence="5" id="KW-1185">Reference proteome</keyword>
<feature type="compositionally biased region" description="Polar residues" evidence="2">
    <location>
        <begin position="172"/>
        <end position="188"/>
    </location>
</feature>
<name>A0A183TD29_SCHSO</name>
<dbReference type="SUPFAM" id="SSF57667">
    <property type="entry name" value="beta-beta-alpha zinc fingers"/>
    <property type="match status" value="1"/>
</dbReference>
<evidence type="ECO:0000256" key="1">
    <source>
        <dbReference type="PROSITE-ProRule" id="PRU00042"/>
    </source>
</evidence>
<dbReference type="AlphaFoldDB" id="A0A183TD29"/>
<dbReference type="InterPro" id="IPR013087">
    <property type="entry name" value="Znf_C2H2_type"/>
</dbReference>
<dbReference type="InterPro" id="IPR036236">
    <property type="entry name" value="Znf_C2H2_sf"/>
</dbReference>